<accession>A0A0F8YY15</accession>
<sequence length="70" mass="8315">MKTREVELYIGYTNNRWETQCVSIPFDTPEEKVEEVATQKSMQEFFNNPRTHDEVAFVGVYHIPSMEEEE</sequence>
<evidence type="ECO:0000313" key="1">
    <source>
        <dbReference type="EMBL" id="KKK52871.1"/>
    </source>
</evidence>
<dbReference type="EMBL" id="LAZR01066796">
    <property type="protein sequence ID" value="KKK52871.1"/>
    <property type="molecule type" value="Genomic_DNA"/>
</dbReference>
<reference evidence="1" key="1">
    <citation type="journal article" date="2015" name="Nature">
        <title>Complex archaea that bridge the gap between prokaryotes and eukaryotes.</title>
        <authorList>
            <person name="Spang A."/>
            <person name="Saw J.H."/>
            <person name="Jorgensen S.L."/>
            <person name="Zaremba-Niedzwiedzka K."/>
            <person name="Martijn J."/>
            <person name="Lind A.E."/>
            <person name="van Eijk R."/>
            <person name="Schleper C."/>
            <person name="Guy L."/>
            <person name="Ettema T.J."/>
        </authorList>
    </citation>
    <scope>NUCLEOTIDE SEQUENCE</scope>
</reference>
<comment type="caution">
    <text evidence="1">The sequence shown here is derived from an EMBL/GenBank/DDBJ whole genome shotgun (WGS) entry which is preliminary data.</text>
</comment>
<gene>
    <name evidence="1" type="ORF">LCGC14_3100520</name>
</gene>
<dbReference type="AlphaFoldDB" id="A0A0F8YY15"/>
<name>A0A0F8YY15_9ZZZZ</name>
<organism evidence="1">
    <name type="scientific">marine sediment metagenome</name>
    <dbReference type="NCBI Taxonomy" id="412755"/>
    <lineage>
        <taxon>unclassified sequences</taxon>
        <taxon>metagenomes</taxon>
        <taxon>ecological metagenomes</taxon>
    </lineage>
</organism>
<protein>
    <submittedName>
        <fullName evidence="1">Uncharacterized protein</fullName>
    </submittedName>
</protein>
<proteinExistence type="predicted"/>